<evidence type="ECO:0000313" key="7">
    <source>
        <dbReference type="Proteomes" id="UP000017048"/>
    </source>
</evidence>
<evidence type="ECO:0000259" key="4">
    <source>
        <dbReference type="Pfam" id="PF00465"/>
    </source>
</evidence>
<dbReference type="STRING" id="1824.SAMN05444423_105207"/>
<feature type="domain" description="Fe-containing alcohol dehydrogenase-like C-terminal" evidence="5">
    <location>
        <begin position="166"/>
        <end position="344"/>
    </location>
</feature>
<dbReference type="RefSeq" id="WP_019050468.1">
    <property type="nucleotide sequence ID" value="NZ_BAFO02000008.1"/>
</dbReference>
<evidence type="ECO:0000256" key="2">
    <source>
        <dbReference type="ARBA" id="ARBA00023002"/>
    </source>
</evidence>
<evidence type="ECO:0000256" key="1">
    <source>
        <dbReference type="ARBA" id="ARBA00007358"/>
    </source>
</evidence>
<keyword evidence="7" id="KW-1185">Reference proteome</keyword>
<dbReference type="eggNOG" id="COG1454">
    <property type="taxonomic scope" value="Bacteria"/>
</dbReference>
<dbReference type="OrthoDB" id="3812122at2"/>
<dbReference type="GO" id="GO:0004022">
    <property type="term" value="F:alcohol dehydrogenase (NAD+) activity"/>
    <property type="evidence" value="ECO:0007669"/>
    <property type="project" value="TreeGrafter"/>
</dbReference>
<keyword evidence="2" id="KW-0560">Oxidoreductase</keyword>
<evidence type="ECO:0000259" key="5">
    <source>
        <dbReference type="Pfam" id="PF25137"/>
    </source>
</evidence>
<dbReference type="Proteomes" id="UP000017048">
    <property type="component" value="Unassembled WGS sequence"/>
</dbReference>
<keyword evidence="3" id="KW-0520">NAD</keyword>
<dbReference type="SUPFAM" id="SSF56796">
    <property type="entry name" value="Dehydroquinate synthase-like"/>
    <property type="match status" value="1"/>
</dbReference>
<dbReference type="InterPro" id="IPR034786">
    <property type="entry name" value="MAR"/>
</dbReference>
<dbReference type="Pfam" id="PF25137">
    <property type="entry name" value="ADH_Fe_C"/>
    <property type="match status" value="1"/>
</dbReference>
<dbReference type="GO" id="GO:0018506">
    <property type="term" value="F:maleylacetate reductase activity"/>
    <property type="evidence" value="ECO:0007669"/>
    <property type="project" value="InterPro"/>
</dbReference>
<dbReference type="PANTHER" id="PTHR11496:SF102">
    <property type="entry name" value="ALCOHOL DEHYDROGENASE 4"/>
    <property type="match status" value="1"/>
</dbReference>
<dbReference type="Gene3D" id="3.40.50.1970">
    <property type="match status" value="1"/>
</dbReference>
<reference evidence="6 7" key="1">
    <citation type="journal article" date="2014" name="BMC Genomics">
        <title>Genome based analysis of type-I polyketide synthase and nonribosomal peptide synthetase gene clusters in seven strains of five representative Nocardia species.</title>
        <authorList>
            <person name="Komaki H."/>
            <person name="Ichikawa N."/>
            <person name="Hosoyama A."/>
            <person name="Takahashi-Nakaguchi A."/>
            <person name="Matsuzawa T."/>
            <person name="Suzuki K."/>
            <person name="Fujita N."/>
            <person name="Gonoi T."/>
        </authorList>
    </citation>
    <scope>NUCLEOTIDE SEQUENCE [LARGE SCALE GENOMIC DNA]</scope>
    <source>
        <strain evidence="6 7">NBRC 15531</strain>
    </source>
</reference>
<comment type="similarity">
    <text evidence="1">Belongs to the iron-containing alcohol dehydrogenase family.</text>
</comment>
<dbReference type="GO" id="GO:0046872">
    <property type="term" value="F:metal ion binding"/>
    <property type="evidence" value="ECO:0007669"/>
    <property type="project" value="InterPro"/>
</dbReference>
<dbReference type="InterPro" id="IPR039697">
    <property type="entry name" value="Alcohol_dehydrogenase_Fe"/>
</dbReference>
<dbReference type="Gene3D" id="1.20.1090.10">
    <property type="entry name" value="Dehydroquinate synthase-like - alpha domain"/>
    <property type="match status" value="1"/>
</dbReference>
<dbReference type="EMBL" id="BAFO02000008">
    <property type="protein sequence ID" value="GAD82294.1"/>
    <property type="molecule type" value="Genomic_DNA"/>
</dbReference>
<proteinExistence type="inferred from homology"/>
<dbReference type="PANTHER" id="PTHR11496">
    <property type="entry name" value="ALCOHOL DEHYDROGENASE"/>
    <property type="match status" value="1"/>
</dbReference>
<evidence type="ECO:0000313" key="6">
    <source>
        <dbReference type="EMBL" id="GAD82294.1"/>
    </source>
</evidence>
<dbReference type="Pfam" id="PF00465">
    <property type="entry name" value="Fe-ADH"/>
    <property type="match status" value="1"/>
</dbReference>
<evidence type="ECO:0000256" key="3">
    <source>
        <dbReference type="ARBA" id="ARBA00023027"/>
    </source>
</evidence>
<dbReference type="InterPro" id="IPR056798">
    <property type="entry name" value="ADH_Fe_C"/>
</dbReference>
<sequence>MTAFTYDGLPGRIVFGAGTARTHLAAELGLLGAQRILLIATDAEHGTATRLCAPFTDRVAATFTGVRPHVPVEVAELARKAAAEADADVVLSVGGGSTTGTAKAVALTTGLPVLAVPTTYAGSEVTPVWGMTEDGRKTTGTDRRVLPKTVIYDPELTASLPVELSVASGLNATAHCVEAFWAPRRSPVASAVAEDGIRHLVRGLRTGATDPGSREDLLLGAYLAGSAFAVAGSGLHHKICHVLGGAFDLPHAQTHAIVLPHVLAYNAPHAGAAADRIARALDRADIVAALRDLGTGLGVPAGLRDLGMTESGVDAVLADILAIAPADNPTPVTPDGLRTLLHGAWAGTDPARSAP</sequence>
<organism evidence="6 7">
    <name type="scientific">Nocardia asteroides NBRC 15531</name>
    <dbReference type="NCBI Taxonomy" id="1110697"/>
    <lineage>
        <taxon>Bacteria</taxon>
        <taxon>Bacillati</taxon>
        <taxon>Actinomycetota</taxon>
        <taxon>Actinomycetes</taxon>
        <taxon>Mycobacteriales</taxon>
        <taxon>Nocardiaceae</taxon>
        <taxon>Nocardia</taxon>
    </lineage>
</organism>
<dbReference type="InterPro" id="IPR001670">
    <property type="entry name" value="ADH_Fe/GldA"/>
</dbReference>
<gene>
    <name evidence="6" type="primary">macA</name>
    <name evidence="6" type="ORF">NCAST_08_01660</name>
</gene>
<name>U5EAV8_NOCAS</name>
<dbReference type="AlphaFoldDB" id="U5EAV8"/>
<accession>U5EAV8</accession>
<feature type="domain" description="Alcohol dehydrogenase iron-type/glycerol dehydrogenase GldA" evidence="4">
    <location>
        <begin position="10"/>
        <end position="154"/>
    </location>
</feature>
<dbReference type="GeneID" id="91516817"/>
<protein>
    <submittedName>
        <fullName evidence="6">Maleylacetate reductase</fullName>
    </submittedName>
</protein>
<comment type="caution">
    <text evidence="6">The sequence shown here is derived from an EMBL/GenBank/DDBJ whole genome shotgun (WGS) entry which is preliminary data.</text>
</comment>
<dbReference type="CDD" id="cd08177">
    <property type="entry name" value="MAR"/>
    <property type="match status" value="1"/>
</dbReference>